<feature type="compositionally biased region" description="Polar residues" evidence="6">
    <location>
        <begin position="27"/>
        <end position="44"/>
    </location>
</feature>
<dbReference type="GO" id="GO:0016020">
    <property type="term" value="C:membrane"/>
    <property type="evidence" value="ECO:0007669"/>
    <property type="project" value="UniProtKB-SubCell"/>
</dbReference>
<gene>
    <name evidence="9" type="ORF">HYH02_015446</name>
</gene>
<comment type="caution">
    <text evidence="9">The sequence shown here is derived from an EMBL/GenBank/DDBJ whole genome shotgun (WGS) entry which is preliminary data.</text>
</comment>
<evidence type="ECO:0000256" key="7">
    <source>
        <dbReference type="SAM" id="Phobius"/>
    </source>
</evidence>
<feature type="compositionally biased region" description="Low complexity" evidence="6">
    <location>
        <begin position="976"/>
        <end position="987"/>
    </location>
</feature>
<feature type="transmembrane region" description="Helical" evidence="7">
    <location>
        <begin position="223"/>
        <end position="246"/>
    </location>
</feature>
<feature type="compositionally biased region" description="Low complexity" evidence="6">
    <location>
        <begin position="1164"/>
        <end position="1175"/>
    </location>
</feature>
<feature type="compositionally biased region" description="Low complexity" evidence="6">
    <location>
        <begin position="586"/>
        <end position="601"/>
    </location>
</feature>
<keyword evidence="2 7" id="KW-0812">Transmembrane</keyword>
<feature type="region of interest" description="Disordered" evidence="6">
    <location>
        <begin position="1781"/>
        <end position="1803"/>
    </location>
</feature>
<proteinExistence type="predicted"/>
<keyword evidence="10" id="KW-1185">Reference proteome</keyword>
<protein>
    <recommendedName>
        <fullName evidence="8">Polycystin cation channel PKD1/PKD2 domain-containing protein</fullName>
    </recommendedName>
</protein>
<feature type="region of interest" description="Disordered" evidence="6">
    <location>
        <begin position="415"/>
        <end position="440"/>
    </location>
</feature>
<evidence type="ECO:0000256" key="3">
    <source>
        <dbReference type="ARBA" id="ARBA00022989"/>
    </source>
</evidence>
<feature type="region of interest" description="Disordered" evidence="6">
    <location>
        <begin position="19"/>
        <end position="44"/>
    </location>
</feature>
<feature type="compositionally biased region" description="Polar residues" evidence="6">
    <location>
        <begin position="1076"/>
        <end position="1091"/>
    </location>
</feature>
<sequence>MHPSHSQLYRGSFRGAAMADRKHGRPNSRSSKVGGALSSTTAQEGSLGGVSFRNNVLRLCYEAVICGLMAAAVGVFFTYAIHLSSKDSFTAGGNVYDADAFTPARYFLIKRQDTQQAPAATPGAAAFVGTNTTANTTANTTPGGAAPAPGEAGRWRLPADTAPWEALGAEFGRVYNMHQAVVLYSFLQALVLALLLLRLLHALSFQPRLAVISRTLSCALPDLVHLFAVATVVVIMMAMALVLTSGGSRTEHLASGSAAIAWMYQLVLLADDQGVFKALLSSASILPSCDRVVTGMANVLSCLVFTTIIGRFMLALILGPFQELKCAASGQPCVPHDLARISRWWLQHRLRHAPKNKALVHRIDRWLSGQQQRQPSAHKSLPAAADGSGSSHHSDDWAAPLLLPFEKLRRRLGRHGAGNQIDGDARGNGSSFSTFSSSQPDLADGSYFTVLARVGVADGGDTCPLQASEVPVRPSHLMLSSRRPSPLVLEGGGARSAAEATSPPGAMAAAVAAVKLRSRTCGTLNMMGVKGGGDGAAIDVNDVSLALRAVSRKRMWATVSHGLGDAAAVAATAAGLRRTYSQHNSGAFASASRGTAATGAALPSRRPKSQRHLGAEGAGADDGVTGGGGGGSSTASPLRRLNFISSVFAGQASGGSKSPAGPGQQQRQAPSSAAWQPRSSGLRYLLQEQQQQPVASPSGDGNTAISPSAAVEQGTPTRNGYSSGLPSCHNLTAVASIATAAGGDGRDTADGGGRADDHPPTLLQFLAAMGEEGLGTRGRGVTTAAGAVRPVTLSSLLAPPSAPAIGNGPCEERQVVPAAARRVHELMSENIPGRSATRSFTAAAAAAASQQVLGEAVSSPGQLASAGGMRRPASAGANTARRPLSPQPAMLSGARLRAAPKAQEATPATATPASALTPAVRRPVRVSESPSMAGILMRDTTAAWAKGDAIVAPQQSADLQQRPTTSGLVAGVDNQASSPLSPSPAAARDSDAARMAVGGGGGAACSPPAADDAARADAADAAAAAGGATTAAVAAEAAALLADMVLYNLALRFGDGGAKGGAAALMQQPAKPASTAVASSQRHTSTRSAQWPRTEVGAASQQQHQQASKQQASEPEVQSAPLNKAAAGLLPGRSTRSSMALLRSAGLRSALVAPAGAAHEEAPAAAASSSLAPASPHAPPHSRPAAYRARRASYAGAFGVDSEFVESPRLGLAPAAEGGGSDGDHPGGGGRGAGIGASRFKRHSTVVGGLTTNSGSKSPAAVYFGGKNRRTSAPYPAGGASTRYALLRGALDNPWLGSSSTDAGGALCMSPLGQSSQLRASQQQAAGPESARAAAAEPMVAWDTGAPTTGGDIEGQLRREQHEQRPRSRPAVARVALVPGTAGGDDGPGILQQSRRALRNFVELLSPPIAAVTAAGGIRGGGGAASGVARVAVPPAAGDTAAAGDGSSTAAARAQQQQQQQQPVTSYRRASSSIFQQQVSSAVTASLADAHQGMASPLLGLPPTSRTASPQPAAGLQQLSGDGAGGGGSMPRASSTSALGYSTGTPPSPPPAVIPLARFASPSRITVPAVVLTPSSAEQRAPSPPFTLADQHLGEQKRRMLLQHDQQQTRQGPATAVAVGSPATTAGHALRRIAPPPARRSSLTFVPSFALSKDGTDWRLYVNAAGGVGGSRGQGHQFLEDLDEVEEVTLDATAAVPSTHGGGGSRGTAAAGPTAAAAATAAATALASSPPWVSPTAGGNVGNCWSGPRPTSPLLVVASSPGAPDAGDGGRQAASSAVGAFMRSNGDGSGGGGLPSSSAGAGPVAEALEVTFQDEAAKDLEDRGDKEGSEEVVRNATLGTPAAGTGVLAWGRLQQQAQPPLWQEQLQEPCPAAACRDGASVYECHTRAVLLLVTALRALVSELQEAERQVQSWASVLEKLHLRLLQQRGGSSGRSRSDCTRASGPLAPATLRSAGTADAAAAAAAAAPAAGQVIGPG</sequence>
<evidence type="ECO:0000259" key="8">
    <source>
        <dbReference type="Pfam" id="PF08016"/>
    </source>
</evidence>
<keyword evidence="3 7" id="KW-1133">Transmembrane helix</keyword>
<feature type="transmembrane region" description="Helical" evidence="7">
    <location>
        <begin position="59"/>
        <end position="81"/>
    </location>
</feature>
<feature type="domain" description="Polycystin cation channel PKD1/PKD2" evidence="8">
    <location>
        <begin position="171"/>
        <end position="252"/>
    </location>
</feature>
<evidence type="ECO:0000256" key="6">
    <source>
        <dbReference type="SAM" id="MobiDB-lite"/>
    </source>
</evidence>
<feature type="region of interest" description="Disordered" evidence="6">
    <location>
        <begin position="1212"/>
        <end position="1236"/>
    </location>
</feature>
<feature type="region of interest" description="Disordered" evidence="6">
    <location>
        <begin position="1073"/>
        <end position="1119"/>
    </location>
</feature>
<feature type="region of interest" description="Disordered" evidence="6">
    <location>
        <begin position="969"/>
        <end position="1010"/>
    </location>
</feature>
<feature type="region of interest" description="Disordered" evidence="6">
    <location>
        <begin position="859"/>
        <end position="925"/>
    </location>
</feature>
<feature type="region of interest" description="Disordered" evidence="6">
    <location>
        <begin position="1494"/>
        <end position="1549"/>
    </location>
</feature>
<evidence type="ECO:0000256" key="4">
    <source>
        <dbReference type="ARBA" id="ARBA00023136"/>
    </source>
</evidence>
<evidence type="ECO:0000256" key="1">
    <source>
        <dbReference type="ARBA" id="ARBA00004141"/>
    </source>
</evidence>
<feature type="region of interest" description="Disordered" evidence="6">
    <location>
        <begin position="1342"/>
        <end position="1371"/>
    </location>
</feature>
<feature type="transmembrane region" description="Helical" evidence="7">
    <location>
        <begin position="181"/>
        <end position="203"/>
    </location>
</feature>
<feature type="region of interest" description="Disordered" evidence="6">
    <location>
        <begin position="370"/>
        <end position="395"/>
    </location>
</feature>
<feature type="coiled-coil region" evidence="5">
    <location>
        <begin position="1896"/>
        <end position="1923"/>
    </location>
</feature>
<feature type="region of interest" description="Disordered" evidence="6">
    <location>
        <begin position="586"/>
        <end position="636"/>
    </location>
</feature>
<evidence type="ECO:0000256" key="2">
    <source>
        <dbReference type="ARBA" id="ARBA00022692"/>
    </source>
</evidence>
<dbReference type="EMBL" id="JAEHOD010000228">
    <property type="protein sequence ID" value="KAG2422398.1"/>
    <property type="molecule type" value="Genomic_DNA"/>
</dbReference>
<feature type="region of interest" description="Disordered" evidence="6">
    <location>
        <begin position="1164"/>
        <end position="1187"/>
    </location>
</feature>
<evidence type="ECO:0000313" key="10">
    <source>
        <dbReference type="Proteomes" id="UP000613740"/>
    </source>
</evidence>
<feature type="compositionally biased region" description="Polar residues" evidence="6">
    <location>
        <begin position="714"/>
        <end position="724"/>
    </location>
</feature>
<organism evidence="9 10">
    <name type="scientific">Chlamydomonas schloesseri</name>
    <dbReference type="NCBI Taxonomy" id="2026947"/>
    <lineage>
        <taxon>Eukaryota</taxon>
        <taxon>Viridiplantae</taxon>
        <taxon>Chlorophyta</taxon>
        <taxon>core chlorophytes</taxon>
        <taxon>Chlorophyceae</taxon>
        <taxon>CS clade</taxon>
        <taxon>Chlamydomonadales</taxon>
        <taxon>Chlamydomonadaceae</taxon>
        <taxon>Chlamydomonas</taxon>
    </lineage>
</organism>
<dbReference type="Proteomes" id="UP000613740">
    <property type="component" value="Unassembled WGS sequence"/>
</dbReference>
<feature type="region of interest" description="Disordered" evidence="6">
    <location>
        <begin position="1438"/>
        <end position="1469"/>
    </location>
</feature>
<evidence type="ECO:0000313" key="9">
    <source>
        <dbReference type="EMBL" id="KAG2422398.1"/>
    </source>
</evidence>
<keyword evidence="5" id="KW-0175">Coiled coil</keyword>
<comment type="subcellular location">
    <subcellularLocation>
        <location evidence="1">Membrane</location>
        <topology evidence="1">Multi-pass membrane protein</topology>
    </subcellularLocation>
</comment>
<keyword evidence="4 7" id="KW-0472">Membrane</keyword>
<feature type="compositionally biased region" description="Basic and acidic residues" evidence="6">
    <location>
        <begin position="1355"/>
        <end position="1366"/>
    </location>
</feature>
<feature type="compositionally biased region" description="Polar residues" evidence="6">
    <location>
        <begin position="1532"/>
        <end position="1545"/>
    </location>
</feature>
<name>A0A835VQS0_9CHLO</name>
<reference evidence="9" key="1">
    <citation type="journal article" date="2020" name="bioRxiv">
        <title>Comparative genomics of Chlamydomonas.</title>
        <authorList>
            <person name="Craig R.J."/>
            <person name="Hasan A.R."/>
            <person name="Ness R.W."/>
            <person name="Keightley P.D."/>
        </authorList>
    </citation>
    <scope>NUCLEOTIDE SEQUENCE</scope>
    <source>
        <strain evidence="9">CCAP 11/173</strain>
    </source>
</reference>
<feature type="region of interest" description="Disordered" evidence="6">
    <location>
        <begin position="1928"/>
        <end position="1947"/>
    </location>
</feature>
<dbReference type="InterPro" id="IPR013122">
    <property type="entry name" value="PKD1_2_channel"/>
</dbReference>
<dbReference type="OrthoDB" id="536369at2759"/>
<feature type="compositionally biased region" description="Low complexity" evidence="6">
    <location>
        <begin position="1098"/>
        <end position="1113"/>
    </location>
</feature>
<feature type="compositionally biased region" description="Polar residues" evidence="6">
    <location>
        <begin position="687"/>
        <end position="706"/>
    </location>
</feature>
<accession>A0A835VQS0</accession>
<feature type="compositionally biased region" description="Low complexity" evidence="6">
    <location>
        <begin position="651"/>
        <end position="677"/>
    </location>
</feature>
<feature type="region of interest" description="Disordered" evidence="6">
    <location>
        <begin position="651"/>
        <end position="724"/>
    </location>
</feature>
<evidence type="ECO:0000256" key="5">
    <source>
        <dbReference type="SAM" id="Coils"/>
    </source>
</evidence>
<feature type="compositionally biased region" description="Gly residues" evidence="6">
    <location>
        <begin position="1217"/>
        <end position="1235"/>
    </location>
</feature>
<feature type="compositionally biased region" description="Low complexity" evidence="6">
    <location>
        <begin position="1438"/>
        <end position="1462"/>
    </location>
</feature>
<dbReference type="Pfam" id="PF08016">
    <property type="entry name" value="PKD_channel"/>
    <property type="match status" value="1"/>
</dbReference>
<feature type="compositionally biased region" description="Low complexity" evidence="6">
    <location>
        <begin position="899"/>
        <end position="919"/>
    </location>
</feature>